<dbReference type="RefSeq" id="WP_377246678.1">
    <property type="nucleotide sequence ID" value="NZ_JBHLXP010000005.1"/>
</dbReference>
<dbReference type="SUPFAM" id="SSF55120">
    <property type="entry name" value="Pseudouridine synthase"/>
    <property type="match status" value="1"/>
</dbReference>
<dbReference type="InterPro" id="IPR050188">
    <property type="entry name" value="RluA_PseudoU_synthase"/>
</dbReference>
<dbReference type="InterPro" id="IPR006145">
    <property type="entry name" value="PsdUridine_synth_RsuA/RluA"/>
</dbReference>
<evidence type="ECO:0000256" key="1">
    <source>
        <dbReference type="ARBA" id="ARBA00010876"/>
    </source>
</evidence>
<comment type="caution">
    <text evidence="3">The sequence shown here is derived from an EMBL/GenBank/DDBJ whole genome shotgun (WGS) entry which is preliminary data.</text>
</comment>
<dbReference type="PANTHER" id="PTHR21600:SF87">
    <property type="entry name" value="RNA PSEUDOURIDYLATE SYNTHASE DOMAIN-CONTAINING PROTEIN 1"/>
    <property type="match status" value="1"/>
</dbReference>
<keyword evidence="4" id="KW-1185">Reference proteome</keyword>
<dbReference type="InterPro" id="IPR020103">
    <property type="entry name" value="PsdUridine_synth_cat_dom_sf"/>
</dbReference>
<dbReference type="InterPro" id="IPR006508">
    <property type="entry name" value="PsdUridine_synth_RluA-like"/>
</dbReference>
<dbReference type="Pfam" id="PF00849">
    <property type="entry name" value="PseudoU_synth_2"/>
    <property type="match status" value="1"/>
</dbReference>
<gene>
    <name evidence="3" type="ORF">ACFFJP_16540</name>
</gene>
<accession>A0ABV6BGA5</accession>
<dbReference type="Gene3D" id="3.30.2350.10">
    <property type="entry name" value="Pseudouridine synthase"/>
    <property type="match status" value="1"/>
</dbReference>
<proteinExistence type="inferred from homology"/>
<dbReference type="InterPro" id="IPR006224">
    <property type="entry name" value="PsdUridine_synth_RluA-like_CS"/>
</dbReference>
<dbReference type="PROSITE" id="PS01129">
    <property type="entry name" value="PSI_RLU"/>
    <property type="match status" value="1"/>
</dbReference>
<comment type="similarity">
    <text evidence="1">Belongs to the pseudouridine synthase RluA family.</text>
</comment>
<dbReference type="CDD" id="cd02869">
    <property type="entry name" value="PseudoU_synth_RluA_like"/>
    <property type="match status" value="1"/>
</dbReference>
<dbReference type="EMBL" id="JBHLXP010000005">
    <property type="protein sequence ID" value="MFC0049911.1"/>
    <property type="molecule type" value="Genomic_DNA"/>
</dbReference>
<sequence>MTDLMPAGVIDEQASFRLLFRHADFVLVDKAAGVSFHSEDGPGLVVAVEAALGQKLYAVHRLDKVTSGLLLLATSPQAAAGFTEMFSARLISKFYLALSLSKPKQKQGWVKGDMQPARRGAYKLTSTLHNPALTYFLSAGFDGPATELPEGARLILLKPYSGKTHQLRVALKSQGAAIAGDALYQGAPADRVYLHAYALAFDWQGEQYQFVCPPTQGGWFTSSAVQQKLTTAWAQPWTLAFPLLKMLPSLSGIEQDNDC</sequence>
<protein>
    <submittedName>
        <fullName evidence="3">TIGR01621 family pseudouridine synthase</fullName>
    </submittedName>
</protein>
<evidence type="ECO:0000313" key="3">
    <source>
        <dbReference type="EMBL" id="MFC0049911.1"/>
    </source>
</evidence>
<name>A0ABV6BGA5_9GAMM</name>
<reference evidence="3 4" key="1">
    <citation type="submission" date="2024-09" db="EMBL/GenBank/DDBJ databases">
        <authorList>
            <person name="Sun Q."/>
            <person name="Mori K."/>
        </authorList>
    </citation>
    <scope>NUCLEOTIDE SEQUENCE [LARGE SCALE GENOMIC DNA]</scope>
    <source>
        <strain evidence="3 4">KCTC 23315</strain>
    </source>
</reference>
<dbReference type="NCBIfam" id="TIGR01621">
    <property type="entry name" value="RluA-like"/>
    <property type="match status" value="1"/>
</dbReference>
<feature type="domain" description="Pseudouridine synthase RsuA/RluA-like" evidence="2">
    <location>
        <begin position="24"/>
        <end position="172"/>
    </location>
</feature>
<organism evidence="3 4">
    <name type="scientific">Rheinheimera tilapiae</name>
    <dbReference type="NCBI Taxonomy" id="875043"/>
    <lineage>
        <taxon>Bacteria</taxon>
        <taxon>Pseudomonadati</taxon>
        <taxon>Pseudomonadota</taxon>
        <taxon>Gammaproteobacteria</taxon>
        <taxon>Chromatiales</taxon>
        <taxon>Chromatiaceae</taxon>
        <taxon>Rheinheimera</taxon>
    </lineage>
</organism>
<evidence type="ECO:0000313" key="4">
    <source>
        <dbReference type="Proteomes" id="UP001589813"/>
    </source>
</evidence>
<dbReference type="Proteomes" id="UP001589813">
    <property type="component" value="Unassembled WGS sequence"/>
</dbReference>
<evidence type="ECO:0000259" key="2">
    <source>
        <dbReference type="Pfam" id="PF00849"/>
    </source>
</evidence>
<dbReference type="PANTHER" id="PTHR21600">
    <property type="entry name" value="MITOCHONDRIAL RNA PSEUDOURIDINE SYNTHASE"/>
    <property type="match status" value="1"/>
</dbReference>